<feature type="compositionally biased region" description="Acidic residues" evidence="2">
    <location>
        <begin position="1"/>
        <end position="13"/>
    </location>
</feature>
<evidence type="ECO:0000313" key="4">
    <source>
        <dbReference type="EMBL" id="PIL33553.1"/>
    </source>
</evidence>
<dbReference type="Gene3D" id="2.40.70.10">
    <property type="entry name" value="Acid Proteases"/>
    <property type="match status" value="1"/>
</dbReference>
<keyword evidence="5" id="KW-1185">Reference proteome</keyword>
<comment type="caution">
    <text evidence="4">The sequence shown here is derived from an EMBL/GenBank/DDBJ whole genome shotgun (WGS) entry which is preliminary data.</text>
</comment>
<dbReference type="Gene3D" id="3.10.10.10">
    <property type="entry name" value="HIV Type 1 Reverse Transcriptase, subunit A, domain 1"/>
    <property type="match status" value="1"/>
</dbReference>
<dbReference type="GO" id="GO:0006508">
    <property type="term" value="P:proteolysis"/>
    <property type="evidence" value="ECO:0007669"/>
    <property type="project" value="InterPro"/>
</dbReference>
<evidence type="ECO:0000256" key="2">
    <source>
        <dbReference type="SAM" id="MobiDB-lite"/>
    </source>
</evidence>
<evidence type="ECO:0000259" key="3">
    <source>
        <dbReference type="PROSITE" id="PS50175"/>
    </source>
</evidence>
<feature type="region of interest" description="Disordered" evidence="2">
    <location>
        <begin position="1"/>
        <end position="34"/>
    </location>
</feature>
<keyword evidence="1" id="KW-0378">Hydrolase</keyword>
<dbReference type="Pfam" id="PF13650">
    <property type="entry name" value="Asp_protease_2"/>
    <property type="match status" value="1"/>
</dbReference>
<accession>A0A2G8SIF7</accession>
<dbReference type="AlphaFoldDB" id="A0A2G8SIF7"/>
<dbReference type="InterPro" id="IPR043502">
    <property type="entry name" value="DNA/RNA_pol_sf"/>
</dbReference>
<reference evidence="4 5" key="1">
    <citation type="journal article" date="2015" name="Sci. Rep.">
        <title>Chromosome-level genome map provides insights into diverse defense mechanisms in the medicinal fungus Ganoderma sinense.</title>
        <authorList>
            <person name="Zhu Y."/>
            <person name="Xu J."/>
            <person name="Sun C."/>
            <person name="Zhou S."/>
            <person name="Xu H."/>
            <person name="Nelson D.R."/>
            <person name="Qian J."/>
            <person name="Song J."/>
            <person name="Luo H."/>
            <person name="Xiang L."/>
            <person name="Li Y."/>
            <person name="Xu Z."/>
            <person name="Ji A."/>
            <person name="Wang L."/>
            <person name="Lu S."/>
            <person name="Hayward A."/>
            <person name="Sun W."/>
            <person name="Li X."/>
            <person name="Schwartz D.C."/>
            <person name="Wang Y."/>
            <person name="Chen S."/>
        </authorList>
    </citation>
    <scope>NUCLEOTIDE SEQUENCE [LARGE SCALE GENOMIC DNA]</scope>
    <source>
        <strain evidence="4 5">ZZ0214-1</strain>
    </source>
</reference>
<dbReference type="CDD" id="cd01647">
    <property type="entry name" value="RT_LTR"/>
    <property type="match status" value="1"/>
</dbReference>
<dbReference type="PROSITE" id="PS50175">
    <property type="entry name" value="ASP_PROT_RETROV"/>
    <property type="match status" value="1"/>
</dbReference>
<dbReference type="EMBL" id="AYKW01000007">
    <property type="protein sequence ID" value="PIL33553.1"/>
    <property type="molecule type" value="Genomic_DNA"/>
</dbReference>
<dbReference type="SUPFAM" id="SSF50630">
    <property type="entry name" value="Acid proteases"/>
    <property type="match status" value="1"/>
</dbReference>
<dbReference type="Gene3D" id="3.30.70.270">
    <property type="match status" value="1"/>
</dbReference>
<evidence type="ECO:0000256" key="1">
    <source>
        <dbReference type="ARBA" id="ARBA00022801"/>
    </source>
</evidence>
<dbReference type="GO" id="GO:0004190">
    <property type="term" value="F:aspartic-type endopeptidase activity"/>
    <property type="evidence" value="ECO:0007669"/>
    <property type="project" value="InterPro"/>
</dbReference>
<dbReference type="InterPro" id="IPR001995">
    <property type="entry name" value="Peptidase_A2_cat"/>
</dbReference>
<name>A0A2G8SIF7_9APHY</name>
<dbReference type="Proteomes" id="UP000230002">
    <property type="component" value="Unassembled WGS sequence"/>
</dbReference>
<feature type="domain" description="Peptidase A2" evidence="3">
    <location>
        <begin position="179"/>
        <end position="218"/>
    </location>
</feature>
<dbReference type="PANTHER" id="PTHR33064:SF37">
    <property type="entry name" value="RIBONUCLEASE H"/>
    <property type="match status" value="1"/>
</dbReference>
<dbReference type="OrthoDB" id="5599163at2759"/>
<gene>
    <name evidence="4" type="ORF">GSI_04176</name>
</gene>
<dbReference type="PANTHER" id="PTHR33064">
    <property type="entry name" value="POL PROTEIN"/>
    <property type="match status" value="1"/>
</dbReference>
<protein>
    <recommendedName>
        <fullName evidence="3">Peptidase A2 domain-containing protein</fullName>
    </recommendedName>
</protein>
<organism evidence="4 5">
    <name type="scientific">Ganoderma sinense ZZ0214-1</name>
    <dbReference type="NCBI Taxonomy" id="1077348"/>
    <lineage>
        <taxon>Eukaryota</taxon>
        <taxon>Fungi</taxon>
        <taxon>Dikarya</taxon>
        <taxon>Basidiomycota</taxon>
        <taxon>Agaricomycotina</taxon>
        <taxon>Agaricomycetes</taxon>
        <taxon>Polyporales</taxon>
        <taxon>Polyporaceae</taxon>
        <taxon>Ganoderma</taxon>
    </lineage>
</organism>
<dbReference type="CDD" id="cd00303">
    <property type="entry name" value="retropepsin_like"/>
    <property type="match status" value="1"/>
</dbReference>
<dbReference type="InterPro" id="IPR051320">
    <property type="entry name" value="Viral_Replic_Matur_Polypro"/>
</dbReference>
<dbReference type="SUPFAM" id="SSF56672">
    <property type="entry name" value="DNA/RNA polymerases"/>
    <property type="match status" value="1"/>
</dbReference>
<proteinExistence type="predicted"/>
<dbReference type="InterPro" id="IPR043128">
    <property type="entry name" value="Rev_trsase/Diguanyl_cyclase"/>
</dbReference>
<evidence type="ECO:0000313" key="5">
    <source>
        <dbReference type="Proteomes" id="UP000230002"/>
    </source>
</evidence>
<dbReference type="InterPro" id="IPR021109">
    <property type="entry name" value="Peptidase_aspartic_dom_sf"/>
</dbReference>
<sequence length="793" mass="88112">MPSVEDDKEDDDPLPPARPLHPTRVPPRSSGVKFTSEIQDSVSFDSVQDELLGTKKRIANLVKTRRDFEHKPASAQAGTATSIDVISLESPATQAASSQPSVTLTSDRVLPEHTVRQLAELVAETSADGVLEAEISFVQGREQLGDLLERYAASIALGHPRKVAMISGYVTVIFGDQRAIFLIDSGSELNIINYSLWKRTSLKMDPDGARWSLRGIGGQFVTLLGCVVDAPVQLKGKNFDHHFFISTSPGSSQHEGILGQPWLSHFSAQISCQDWSLRIAYNRFCKPPSQRRIGYNAQANSARAGFSLTGSRSGRSAMPALPVLGRTLHVLLGDPAFAASDDERAYVTCLDPPPGYDFLLRYAEYALPHADPLPSPWVDRALTPNPVFSTHAARCYKPVARKVRPVATNMPDLSAQTLKPIVLPPPRPLPTHPPPRSEFQPTERLTLERLDLILANIPDHSPLSSQELDLLVFILSSRQGALAFTDNERGTFSREYFPDYIIPVIEHTPWVQAPIPIPKAIETKVSKILDAHFASGRYELACCAYRSAVFPVEKKNRDLRLVHDLQHLNSVTIRDASLPPRPDDFAESFVGYACYGVADLFSGYDARTLDVRSRDLTTFQCMDVSGRCTVLPQGATNAVSDFVRCTRHILAEEIPEHAKIFVDDCGVKGLRTRYNDESIPENENIRRFVFEYLTTFDRVLSRFEFVGVTVSGYKLVPYTLIVHLVGSDVSQNGWHLHHGLVSKILKWPYPTNVSEAVDERLFFDRRDYNEVCRPEGHLPLRVADPPPSPNLGT</sequence>